<protein>
    <submittedName>
        <fullName evidence="2">Uncharacterized protein</fullName>
    </submittedName>
</protein>
<keyword evidence="1" id="KW-1185">Reference proteome</keyword>
<dbReference type="WBParaSite" id="nRc.2.0.1.t42104-RA">
    <property type="protein sequence ID" value="nRc.2.0.1.t42104-RA"/>
    <property type="gene ID" value="nRc.2.0.1.g42104"/>
</dbReference>
<sequence>MKEKTYGDREPPFIYKIIVETEKLLQINQEDNGLKIKGKFFEWKNIKTKLLYQLLTEDKEKQANTMKYWSKELLVDKEEIDKYLRLAES</sequence>
<evidence type="ECO:0000313" key="1">
    <source>
        <dbReference type="Proteomes" id="UP000887565"/>
    </source>
</evidence>
<reference evidence="2" key="1">
    <citation type="submission" date="2022-11" db="UniProtKB">
        <authorList>
            <consortium name="WormBaseParasite"/>
        </authorList>
    </citation>
    <scope>IDENTIFICATION</scope>
</reference>
<proteinExistence type="predicted"/>
<evidence type="ECO:0000313" key="2">
    <source>
        <dbReference type="WBParaSite" id="nRc.2.0.1.t42104-RA"/>
    </source>
</evidence>
<dbReference type="AlphaFoldDB" id="A0A915KT69"/>
<dbReference type="Proteomes" id="UP000887565">
    <property type="component" value="Unplaced"/>
</dbReference>
<organism evidence="1 2">
    <name type="scientific">Romanomermis culicivorax</name>
    <name type="common">Nematode worm</name>
    <dbReference type="NCBI Taxonomy" id="13658"/>
    <lineage>
        <taxon>Eukaryota</taxon>
        <taxon>Metazoa</taxon>
        <taxon>Ecdysozoa</taxon>
        <taxon>Nematoda</taxon>
        <taxon>Enoplea</taxon>
        <taxon>Dorylaimia</taxon>
        <taxon>Mermithida</taxon>
        <taxon>Mermithoidea</taxon>
        <taxon>Mermithidae</taxon>
        <taxon>Romanomermis</taxon>
    </lineage>
</organism>
<accession>A0A915KT69</accession>
<name>A0A915KT69_ROMCU</name>